<name>A0A1Y1IJ81_KLENI</name>
<dbReference type="InterPro" id="IPR019307">
    <property type="entry name" value="RNA-bd_AU-1/RNase_E/G"/>
</dbReference>
<keyword evidence="8" id="KW-0694">RNA-binding</keyword>
<feature type="compositionally biased region" description="Basic and acidic residues" evidence="10">
    <location>
        <begin position="820"/>
        <end position="918"/>
    </location>
</feature>
<keyword evidence="4" id="KW-0479">Metal-binding</keyword>
<evidence type="ECO:0000313" key="12">
    <source>
        <dbReference type="EMBL" id="GAQ90935.1"/>
    </source>
</evidence>
<proteinExistence type="inferred from homology"/>
<feature type="domain" description="RNA-binding protein AU-1/Ribonuclease E/G" evidence="11">
    <location>
        <begin position="337"/>
        <end position="615"/>
    </location>
</feature>
<feature type="compositionally biased region" description="Basic and acidic residues" evidence="10">
    <location>
        <begin position="944"/>
        <end position="958"/>
    </location>
</feature>
<evidence type="ECO:0000256" key="2">
    <source>
        <dbReference type="ARBA" id="ARBA00005522"/>
    </source>
</evidence>
<feature type="compositionally biased region" description="Basic and acidic residues" evidence="10">
    <location>
        <begin position="217"/>
        <end position="230"/>
    </location>
</feature>
<feature type="compositionally biased region" description="Basic and acidic residues" evidence="10">
    <location>
        <begin position="747"/>
        <end position="760"/>
    </location>
</feature>
<feature type="region of interest" description="Disordered" evidence="10">
    <location>
        <begin position="744"/>
        <end position="1069"/>
    </location>
</feature>
<keyword evidence="13" id="KW-1185">Reference proteome</keyword>
<dbReference type="STRING" id="105231.A0A1Y1IJ81"/>
<keyword evidence="6" id="KW-0378">Hydrolase</keyword>
<evidence type="ECO:0000256" key="1">
    <source>
        <dbReference type="ARBA" id="ARBA00001946"/>
    </source>
</evidence>
<comment type="similarity">
    <text evidence="2">Belongs to the RNase E/G family.</text>
</comment>
<feature type="compositionally biased region" description="Basic residues" evidence="10">
    <location>
        <begin position="1444"/>
        <end position="1454"/>
    </location>
</feature>
<protein>
    <submittedName>
        <fullName evidence="12">Only C-terminal homology ribonuclease E</fullName>
    </submittedName>
</protein>
<dbReference type="GO" id="GO:0003723">
    <property type="term" value="F:RNA binding"/>
    <property type="evidence" value="ECO:0007669"/>
    <property type="project" value="UniProtKB-KW"/>
</dbReference>
<evidence type="ECO:0000256" key="6">
    <source>
        <dbReference type="ARBA" id="ARBA00022801"/>
    </source>
</evidence>
<comment type="function">
    <text evidence="9">Involved in intercistronic processing of primary transcripts from chloroplast operons. The endonucleolytic activity of the enzyme depends on the number of phosphates at the 5' end, is inhibited by structured RNA, and preferentially cleaves A/U-rich sequences.</text>
</comment>
<evidence type="ECO:0000256" key="3">
    <source>
        <dbReference type="ARBA" id="ARBA00022722"/>
    </source>
</evidence>
<comment type="cofactor">
    <cofactor evidence="1">
        <name>Mg(2+)</name>
        <dbReference type="ChEBI" id="CHEBI:18420"/>
    </cofactor>
</comment>
<dbReference type="OMA" id="QVWESIT"/>
<dbReference type="GO" id="GO:0004540">
    <property type="term" value="F:RNA nuclease activity"/>
    <property type="evidence" value="ECO:0000318"/>
    <property type="project" value="GO_Central"/>
</dbReference>
<dbReference type="GO" id="GO:0006364">
    <property type="term" value="P:rRNA processing"/>
    <property type="evidence" value="ECO:0000318"/>
    <property type="project" value="GO_Central"/>
</dbReference>
<dbReference type="PANTHER" id="PTHR30001">
    <property type="entry name" value="RIBONUCLEASE"/>
    <property type="match status" value="1"/>
</dbReference>
<feature type="compositionally biased region" description="Basic and acidic residues" evidence="10">
    <location>
        <begin position="275"/>
        <end position="292"/>
    </location>
</feature>
<feature type="region of interest" description="Disordered" evidence="10">
    <location>
        <begin position="1088"/>
        <end position="1216"/>
    </location>
</feature>
<gene>
    <name evidence="12" type="ORF">KFL_007040030</name>
</gene>
<keyword evidence="3" id="KW-0540">Nuclease</keyword>
<dbReference type="Proteomes" id="UP000054558">
    <property type="component" value="Unassembled WGS sequence"/>
</dbReference>
<dbReference type="OrthoDB" id="6123450at2759"/>
<organism evidence="12 13">
    <name type="scientific">Klebsormidium nitens</name>
    <name type="common">Green alga</name>
    <name type="synonym">Ulothrix nitens</name>
    <dbReference type="NCBI Taxonomy" id="105231"/>
    <lineage>
        <taxon>Eukaryota</taxon>
        <taxon>Viridiplantae</taxon>
        <taxon>Streptophyta</taxon>
        <taxon>Klebsormidiophyceae</taxon>
        <taxon>Klebsormidiales</taxon>
        <taxon>Klebsormidiaceae</taxon>
        <taxon>Klebsormidium</taxon>
    </lineage>
</organism>
<keyword evidence="5" id="KW-0255">Endonuclease</keyword>
<reference evidence="12 13" key="1">
    <citation type="journal article" date="2014" name="Nat. Commun.">
        <title>Klebsormidium flaccidum genome reveals primary factors for plant terrestrial adaptation.</title>
        <authorList>
            <person name="Hori K."/>
            <person name="Maruyama F."/>
            <person name="Fujisawa T."/>
            <person name="Togashi T."/>
            <person name="Yamamoto N."/>
            <person name="Seo M."/>
            <person name="Sato S."/>
            <person name="Yamada T."/>
            <person name="Mori H."/>
            <person name="Tajima N."/>
            <person name="Moriyama T."/>
            <person name="Ikeuchi M."/>
            <person name="Watanabe M."/>
            <person name="Wada H."/>
            <person name="Kobayashi K."/>
            <person name="Saito M."/>
            <person name="Masuda T."/>
            <person name="Sasaki-Sekimoto Y."/>
            <person name="Mashiguchi K."/>
            <person name="Awai K."/>
            <person name="Shimojima M."/>
            <person name="Masuda S."/>
            <person name="Iwai M."/>
            <person name="Nobusawa T."/>
            <person name="Narise T."/>
            <person name="Kondo S."/>
            <person name="Saito H."/>
            <person name="Sato R."/>
            <person name="Murakawa M."/>
            <person name="Ihara Y."/>
            <person name="Oshima-Yamada Y."/>
            <person name="Ohtaka K."/>
            <person name="Satoh M."/>
            <person name="Sonobe K."/>
            <person name="Ishii M."/>
            <person name="Ohtani R."/>
            <person name="Kanamori-Sato M."/>
            <person name="Honoki R."/>
            <person name="Miyazaki D."/>
            <person name="Mochizuki H."/>
            <person name="Umetsu J."/>
            <person name="Higashi K."/>
            <person name="Shibata D."/>
            <person name="Kamiya Y."/>
            <person name="Sato N."/>
            <person name="Nakamura Y."/>
            <person name="Tabata S."/>
            <person name="Ida S."/>
            <person name="Kurokawa K."/>
            <person name="Ohta H."/>
        </authorList>
    </citation>
    <scope>NUCLEOTIDE SEQUENCE [LARGE SCALE GENOMIC DNA]</scope>
    <source>
        <strain evidence="12 13">NIES-2285</strain>
    </source>
</reference>
<dbReference type="GO" id="GO:0046872">
    <property type="term" value="F:metal ion binding"/>
    <property type="evidence" value="ECO:0007669"/>
    <property type="project" value="UniProtKB-KW"/>
</dbReference>
<dbReference type="GO" id="GO:0016787">
    <property type="term" value="F:hydrolase activity"/>
    <property type="evidence" value="ECO:0007669"/>
    <property type="project" value="UniProtKB-KW"/>
</dbReference>
<accession>A0A1Y1IJ81</accession>
<feature type="compositionally biased region" description="Basic residues" evidence="10">
    <location>
        <begin position="1175"/>
        <end position="1186"/>
    </location>
</feature>
<feature type="region of interest" description="Disordered" evidence="10">
    <location>
        <begin position="1364"/>
        <end position="1454"/>
    </location>
</feature>
<evidence type="ECO:0000256" key="10">
    <source>
        <dbReference type="SAM" id="MobiDB-lite"/>
    </source>
</evidence>
<sequence>MARQMARLAQQDAVQARVAEQRRREALRQAEFREELEREGKVAKDAPIPAELAKLKGVKKGTKEGDEGEEVVEGKGDEPETERRTEAPDAGPKVRREIIINAARTSMPRVAILEDGRLAEMLLEQEKQVSVGDVLLAQVTAKVRAMAGLFVDVTVYKKAFLQAYNHHRPYVFRRLPNGSVEAVGGGDEDFGDGTDSGVGAEFGDGVEELETGSGSGKEAERNGTGRKEAEAGASDEEEEGGDDGEDDVMTEEGDEEEELQLGEEGGEDGDEDEKGESGDAEGKEGGGKDGHVALRQSGWTTSRNWQDVEVGDFVVVKCTKESYGSKGPKVSAVLSHPGRFVVLTARSDGVHISAKIRSGDERKRLETLGKLLKPAGYRLLLRTESKAAQGKEIQQDIYQVQTVIEGILRKAEEAVKRNTGALLLYKAMTPTQAIVRDLMSTEVVRLVVDTPEVHAQVMSYLAENNSEHLMNRVELYSGKQGVMDAFGVEGQINSIFQSRVQLESGAYLVIQKTEALWSIDVNGGRAVTSGNRTRAEAQSETHLRINLEAARQVAKELRARDVSGIVVIDFIDMASPAMNVQVEKAMWEALQTDRARVKMGKINEPGNCMQILRSRLRDNLANLLTAPCPLCTQDFHSVSAGRIPSREAVVAEIERTIVRKEADGSIPRTPGSAERPESNGRNPTWPTIFLTVHERVEQFFLGANLKRLNTTMAALRVNINVMVPDSPIREYDFQIQLSGRSEPLFDSAKDRKDSADRSSSEKAWGGGRKLAHNPEAHVIDVSPEEDDVSTTRRGAASKRRGAGEAEGAEEGGARRGYVYRKRDDVSERRKDDVSERRAEDVGERRRADVSERRRESAAETRREKGSERRLGDVSERRRDDVSERKREDISVQKKDTVSVNKKDKSTERKKDAVSERPTVRVSFTDGGGFESGEEDRKERRRKPAERGRKEPDSEKPAERPAVNTPQISPLAELLVSQESQPTIWSKVRPTKGPVRTQVDAAKQKESENGARTGPQKTVAENEVRGEVGGEALSGTGETVIEVQMANSRGKDAKRQGPSKTTSDMGVPNEAVSSAQNGALLEKLDTAPRADAGAVAPDDIIEEGSDADEFWGADVSRVAGEEAAESMTSAPETPEESSTEGSPNGADVSNGARADVISDADVSDGEGSGAKERAAGARRIRRGKKARAQGEKQLPEDVRRAEPEAGTPERTEPDVGVRAGSDLDLMMESVQVFQKVTKLSPDKIAKVGSVGSQIMTVLAENDVTGAGEPWNFLQWYSGERSGIPPERAERYAEVVPLLQGVVDQSVDDEDWSELHTELFESPDGNENGDLFGDGPPTIPAELLPMLGLADWSGALDLVLDSTVGKGVRDGESGNVAQGVYDVSGENGRDDRAERTSLGAEGSDGLSDDDVAPPAAQTSNVMTRPVVRAVPARPGPKVGAGNPSARPKRKGRQKKK</sequence>
<dbReference type="InterPro" id="IPR012340">
    <property type="entry name" value="NA-bd_OB-fold"/>
</dbReference>
<feature type="region of interest" description="Disordered" evidence="10">
    <location>
        <begin position="183"/>
        <end position="292"/>
    </location>
</feature>
<feature type="region of interest" description="Disordered" evidence="10">
    <location>
        <begin position="661"/>
        <end position="682"/>
    </location>
</feature>
<dbReference type="GO" id="GO:0004519">
    <property type="term" value="F:endonuclease activity"/>
    <property type="evidence" value="ECO:0007669"/>
    <property type="project" value="UniProtKB-KW"/>
</dbReference>
<keyword evidence="7" id="KW-0460">Magnesium</keyword>
<evidence type="ECO:0000256" key="7">
    <source>
        <dbReference type="ARBA" id="ARBA00022842"/>
    </source>
</evidence>
<dbReference type="EMBL" id="DF237653">
    <property type="protein sequence ID" value="GAQ90935.1"/>
    <property type="molecule type" value="Genomic_DNA"/>
</dbReference>
<dbReference type="PANTHER" id="PTHR30001:SF1">
    <property type="entry name" value="RIBONUCLEASE E_G-LIKE PROTEIN, CHLOROPLASTIC"/>
    <property type="match status" value="1"/>
</dbReference>
<evidence type="ECO:0000256" key="9">
    <source>
        <dbReference type="ARBA" id="ARBA00023436"/>
    </source>
</evidence>
<evidence type="ECO:0000256" key="4">
    <source>
        <dbReference type="ARBA" id="ARBA00022723"/>
    </source>
</evidence>
<evidence type="ECO:0000256" key="5">
    <source>
        <dbReference type="ARBA" id="ARBA00022759"/>
    </source>
</evidence>
<dbReference type="Gene3D" id="2.40.50.140">
    <property type="entry name" value="Nucleic acid-binding proteins"/>
    <property type="match status" value="1"/>
</dbReference>
<dbReference type="Pfam" id="PF10150">
    <property type="entry name" value="RNase_E_G"/>
    <property type="match status" value="1"/>
</dbReference>
<feature type="compositionally biased region" description="Basic and acidic residues" evidence="10">
    <location>
        <begin position="1187"/>
        <end position="1214"/>
    </location>
</feature>
<feature type="compositionally biased region" description="Basic and acidic residues" evidence="10">
    <location>
        <begin position="72"/>
        <end position="91"/>
    </location>
</feature>
<feature type="region of interest" description="Disordered" evidence="10">
    <location>
        <begin position="55"/>
        <end position="91"/>
    </location>
</feature>
<evidence type="ECO:0000313" key="13">
    <source>
        <dbReference type="Proteomes" id="UP000054558"/>
    </source>
</evidence>
<feature type="compositionally biased region" description="Acidic residues" evidence="10">
    <location>
        <begin position="1098"/>
        <end position="1110"/>
    </location>
</feature>
<evidence type="ECO:0000256" key="8">
    <source>
        <dbReference type="ARBA" id="ARBA00022884"/>
    </source>
</evidence>
<feature type="compositionally biased region" description="Acidic residues" evidence="10">
    <location>
        <begin position="233"/>
        <end position="274"/>
    </location>
</feature>
<dbReference type="GO" id="GO:0005737">
    <property type="term" value="C:cytoplasm"/>
    <property type="evidence" value="ECO:0000318"/>
    <property type="project" value="GO_Central"/>
</dbReference>
<dbReference type="InterPro" id="IPR004659">
    <property type="entry name" value="RNase_E/G"/>
</dbReference>
<evidence type="ECO:0000259" key="11">
    <source>
        <dbReference type="Pfam" id="PF10150"/>
    </source>
</evidence>